<feature type="compositionally biased region" description="Low complexity" evidence="3">
    <location>
        <begin position="690"/>
        <end position="700"/>
    </location>
</feature>
<name>A0AAU9F7V1_DROMD</name>
<feature type="compositionally biased region" description="Polar residues" evidence="3">
    <location>
        <begin position="207"/>
        <end position="216"/>
    </location>
</feature>
<feature type="compositionally biased region" description="Basic and acidic residues" evidence="3">
    <location>
        <begin position="583"/>
        <end position="598"/>
    </location>
</feature>
<keyword evidence="1 2" id="KW-0103">Bromodomain</keyword>
<evidence type="ECO:0000256" key="3">
    <source>
        <dbReference type="SAM" id="MobiDB-lite"/>
    </source>
</evidence>
<dbReference type="Pfam" id="PF00439">
    <property type="entry name" value="Bromodomain"/>
    <property type="match status" value="1"/>
</dbReference>
<feature type="compositionally biased region" description="Polar residues" evidence="3">
    <location>
        <begin position="840"/>
        <end position="853"/>
    </location>
</feature>
<dbReference type="PROSITE" id="PS50014">
    <property type="entry name" value="BROMODOMAIN_2"/>
    <property type="match status" value="1"/>
</dbReference>
<feature type="region of interest" description="Disordered" evidence="3">
    <location>
        <begin position="160"/>
        <end position="312"/>
    </location>
</feature>
<dbReference type="SUPFAM" id="SSF47370">
    <property type="entry name" value="Bromodomain"/>
    <property type="match status" value="1"/>
</dbReference>
<feature type="compositionally biased region" description="Basic and acidic residues" evidence="3">
    <location>
        <begin position="723"/>
        <end position="732"/>
    </location>
</feature>
<dbReference type="InterPro" id="IPR036427">
    <property type="entry name" value="Bromodomain-like_sf"/>
</dbReference>
<evidence type="ECO:0000259" key="4">
    <source>
        <dbReference type="PROSITE" id="PS50014"/>
    </source>
</evidence>
<accession>A0AAU9F7V1</accession>
<feature type="compositionally biased region" description="Basic residues" evidence="3">
    <location>
        <begin position="869"/>
        <end position="883"/>
    </location>
</feature>
<feature type="compositionally biased region" description="Polar residues" evidence="3">
    <location>
        <begin position="513"/>
        <end position="522"/>
    </location>
</feature>
<dbReference type="SMART" id="SM00297">
    <property type="entry name" value="BROMO"/>
    <property type="match status" value="1"/>
</dbReference>
<evidence type="ECO:0000256" key="2">
    <source>
        <dbReference type="PROSITE-ProRule" id="PRU00035"/>
    </source>
</evidence>
<feature type="compositionally biased region" description="Low complexity" evidence="3">
    <location>
        <begin position="81"/>
        <end position="94"/>
    </location>
</feature>
<feature type="compositionally biased region" description="Low complexity" evidence="3">
    <location>
        <begin position="217"/>
        <end position="235"/>
    </location>
</feature>
<organism evidence="5 6">
    <name type="scientific">Drosophila madeirensis</name>
    <name type="common">Fruit fly</name>
    <dbReference type="NCBI Taxonomy" id="30013"/>
    <lineage>
        <taxon>Eukaryota</taxon>
        <taxon>Metazoa</taxon>
        <taxon>Ecdysozoa</taxon>
        <taxon>Arthropoda</taxon>
        <taxon>Hexapoda</taxon>
        <taxon>Insecta</taxon>
        <taxon>Pterygota</taxon>
        <taxon>Neoptera</taxon>
        <taxon>Endopterygota</taxon>
        <taxon>Diptera</taxon>
        <taxon>Brachycera</taxon>
        <taxon>Muscomorpha</taxon>
        <taxon>Ephydroidea</taxon>
        <taxon>Drosophilidae</taxon>
        <taxon>Drosophila</taxon>
        <taxon>Sophophora</taxon>
    </lineage>
</organism>
<feature type="region of interest" description="Disordered" evidence="3">
    <location>
        <begin position="74"/>
        <end position="94"/>
    </location>
</feature>
<feature type="domain" description="Bromo" evidence="4">
    <location>
        <begin position="747"/>
        <end position="817"/>
    </location>
</feature>
<feature type="compositionally biased region" description="Basic and acidic residues" evidence="3">
    <location>
        <begin position="643"/>
        <end position="653"/>
    </location>
</feature>
<feature type="region of interest" description="Disordered" evidence="3">
    <location>
        <begin position="840"/>
        <end position="883"/>
    </location>
</feature>
<evidence type="ECO:0000313" key="6">
    <source>
        <dbReference type="Proteomes" id="UP001500889"/>
    </source>
</evidence>
<dbReference type="Proteomes" id="UP001500889">
    <property type="component" value="Chromosome O"/>
</dbReference>
<feature type="compositionally biased region" description="Basic and acidic residues" evidence="3">
    <location>
        <begin position="160"/>
        <end position="177"/>
    </location>
</feature>
<feature type="compositionally biased region" description="Low complexity" evidence="3">
    <location>
        <begin position="571"/>
        <end position="582"/>
    </location>
</feature>
<feature type="compositionally biased region" description="Low complexity" evidence="3">
    <location>
        <begin position="291"/>
        <end position="305"/>
    </location>
</feature>
<feature type="compositionally biased region" description="Polar residues" evidence="3">
    <location>
        <begin position="180"/>
        <end position="198"/>
    </location>
</feature>
<dbReference type="GO" id="GO:0035267">
    <property type="term" value="C:NuA4 histone acetyltransferase complex"/>
    <property type="evidence" value="ECO:0007669"/>
    <property type="project" value="TreeGrafter"/>
</dbReference>
<evidence type="ECO:0000313" key="5">
    <source>
        <dbReference type="EMBL" id="BFF91853.1"/>
    </source>
</evidence>
<dbReference type="EMBL" id="AP029263">
    <property type="protein sequence ID" value="BFF91853.1"/>
    <property type="molecule type" value="Genomic_DNA"/>
</dbReference>
<feature type="region of interest" description="Disordered" evidence="3">
    <location>
        <begin position="329"/>
        <end position="352"/>
    </location>
</feature>
<proteinExistence type="predicted"/>
<feature type="region of interest" description="Disordered" evidence="3">
    <location>
        <begin position="439"/>
        <end position="732"/>
    </location>
</feature>
<reference evidence="5 6" key="1">
    <citation type="submission" date="2024-02" db="EMBL/GenBank/DDBJ databases">
        <title>A chromosome-level genome assembly of Drosophila madeirensis, a fruit fly species endemic to Madeira island.</title>
        <authorList>
            <person name="Tomihara K."/>
            <person name="Llopart A."/>
            <person name="Yamamoto D."/>
        </authorList>
    </citation>
    <scope>NUCLEOTIDE SEQUENCE [LARGE SCALE GENOMIC DNA]</scope>
    <source>
        <strain evidence="5 6">RF1</strain>
    </source>
</reference>
<evidence type="ECO:0000256" key="1">
    <source>
        <dbReference type="ARBA" id="ARBA00023117"/>
    </source>
</evidence>
<dbReference type="PANTHER" id="PTHR15398">
    <property type="entry name" value="BROMODOMAIN-CONTAINING PROTEIN 8"/>
    <property type="match status" value="1"/>
</dbReference>
<keyword evidence="6" id="KW-1185">Reference proteome</keyword>
<dbReference type="PANTHER" id="PTHR15398:SF4">
    <property type="entry name" value="BROMODOMAIN-CONTAINING PROTEIN 8 ISOFORM X1"/>
    <property type="match status" value="1"/>
</dbReference>
<dbReference type="InterPro" id="IPR001487">
    <property type="entry name" value="Bromodomain"/>
</dbReference>
<feature type="compositionally biased region" description="Polar residues" evidence="3">
    <location>
        <begin position="254"/>
        <end position="272"/>
    </location>
</feature>
<gene>
    <name evidence="5" type="ORF">DMAD_10051</name>
</gene>
<protein>
    <submittedName>
        <fullName evidence="5">Bromodomain-containing protein 8</fullName>
    </submittedName>
</protein>
<dbReference type="Gene3D" id="1.20.920.10">
    <property type="entry name" value="Bromodomain-like"/>
    <property type="match status" value="1"/>
</dbReference>
<sequence length="883" mass="95629">MNRAPLDTWTKREHLCLASSVSCSGDQNWITVSRTLKTVCGNGNSNNTRPADWYSQKNCAVQYGNLLESVEATKRKKRSSESSAGVSSPASVETPTELLLRRLTEERMQEIKAQMRSDQEMYLKIQREIDSLQSDEVDEQEMQDMWQEIEKEQETKRIEEMKLENQMREREQRKKEMTANWRNNSPAARRSVQTTDTTAVDMDVEDINSSGNKQQQSGPSPLLTSLLKSPTSSSPAAPPSTPGTGSSVARATAPTITSLLTSGASTVSSQPAITMKSPTDAAFMSRPITGPPATEALTPTTPTLERSPSQSAPTLSMLLEKNKAAAAAAAKAAEAGDSSEKSENTASQEQPLLDDAGNALVDADEADQLLEGMSNIDDIDIDMASVIDDEILKEVDEAIDMASVIGDEIFKEVDEAIASPVPDKAEGIDFEDKLDALKREQTRSTPTGEVSKPVEVVIGSSDDSNDNIPLAAVASQDNSKDRTVTASEGNGTPEDTERLASEVAVEEIGETITLISTSSEDTAGSPPTKAEEEVSAESATKNEEKSTNEATTEAVSESADTVEATEESEVSSETTTAAGEAKASQEKADKQQPLEEKTATLSAPVAVSLHDTDEETSSLTDSSKQDDPPRSVRSKQQQSAKHSATEEHSKADQEQAGTPQPPSAPARAPLLRKLPHRDRSESPMVDDDTTTASDQSTARSSTRRRCSSTPVIDSIPNSPASSEHTDEKRETRAATKKLFLSIYATLQESKHAAPFRRPFHDEHAQRHAEICLRHMDFPTIKRNIDSGLIRSLNELHRDVLLMAHNVLLAYKPHTTQYKTARLFLEDVQALKEFSVVPETAANSSASISTPAANSSGSGSSSSRAERPHGSKARSGFRKSQRHH</sequence>
<dbReference type="AlphaFoldDB" id="A0AAU9F7V1"/>